<dbReference type="Gene3D" id="2.70.70.10">
    <property type="entry name" value="Glucose Permease (Domain IIA)"/>
    <property type="match status" value="1"/>
</dbReference>
<dbReference type="SUPFAM" id="SSF51261">
    <property type="entry name" value="Duplicated hybrid motif"/>
    <property type="match status" value="1"/>
</dbReference>
<dbReference type="AlphaFoldDB" id="A0A2C8B251"/>
<sequence>MDRSPGDVAPLVLGWPLRGFVMARNSPARRVPSHGTHLMGTTYSIDLIPVDARGRAAPWTWRTALATEAPEEFVGFGAPVMAPCPGRVVIVHDGEPDHRARRSQLALIPYALGQPRRLRAGAAGVAGNHIVIRIGGDGPFVLIAHLQQGSLTVSAGDMVHRGEPIASCGNSGNSSQPHVHVQATDTVQWDRAVGLPIAFDAAGNPVLPGESQIIRAG</sequence>
<dbReference type="RefSeq" id="WP_013161637.1">
    <property type="nucleotide sequence ID" value="NZ_CCYQ01000014.1"/>
</dbReference>
<protein>
    <submittedName>
        <fullName evidence="2">Secreted peptidase</fullName>
    </submittedName>
</protein>
<dbReference type="Proteomes" id="UP000250080">
    <property type="component" value="Chromosome I"/>
</dbReference>
<dbReference type="InterPro" id="IPR050570">
    <property type="entry name" value="Cell_wall_metabolism_enzyme"/>
</dbReference>
<evidence type="ECO:0000313" key="2">
    <source>
        <dbReference type="EMBL" id="SCQ75834.1"/>
    </source>
</evidence>
<evidence type="ECO:0000259" key="1">
    <source>
        <dbReference type="Pfam" id="PF01551"/>
    </source>
</evidence>
<organism evidence="2 3">
    <name type="scientific">Propionibacterium freudenreichii</name>
    <dbReference type="NCBI Taxonomy" id="1744"/>
    <lineage>
        <taxon>Bacteria</taxon>
        <taxon>Bacillati</taxon>
        <taxon>Actinomycetota</taxon>
        <taxon>Actinomycetes</taxon>
        <taxon>Propionibacteriales</taxon>
        <taxon>Propionibacteriaceae</taxon>
        <taxon>Propionibacterium</taxon>
    </lineage>
</organism>
<evidence type="ECO:0000313" key="3">
    <source>
        <dbReference type="Proteomes" id="UP000250080"/>
    </source>
</evidence>
<dbReference type="PANTHER" id="PTHR21666">
    <property type="entry name" value="PEPTIDASE-RELATED"/>
    <property type="match status" value="1"/>
</dbReference>
<dbReference type="InterPro" id="IPR011055">
    <property type="entry name" value="Dup_hybrid_motif"/>
</dbReference>
<reference evidence="2 3" key="1">
    <citation type="submission" date="2016-09" db="EMBL/GenBank/DDBJ databases">
        <authorList>
            <person name="Laine KS P."/>
        </authorList>
    </citation>
    <scope>NUCLEOTIDE SEQUENCE [LARGE SCALE GENOMIC DNA]</scope>
    <source>
        <strain evidence="2">PFRJS-23</strain>
    </source>
</reference>
<name>A0A2C8B251_9ACTN</name>
<proteinExistence type="predicted"/>
<dbReference type="EMBL" id="LT618793">
    <property type="protein sequence ID" value="SCQ75834.1"/>
    <property type="molecule type" value="Genomic_DNA"/>
</dbReference>
<accession>A0A2C8B251</accession>
<dbReference type="InterPro" id="IPR016047">
    <property type="entry name" value="M23ase_b-sheet_dom"/>
</dbReference>
<gene>
    <name evidence="2" type="ORF">PFR_JS23_508</name>
</gene>
<dbReference type="PANTHER" id="PTHR21666:SF270">
    <property type="entry name" value="MUREIN HYDROLASE ACTIVATOR ENVC"/>
    <property type="match status" value="1"/>
</dbReference>
<dbReference type="GO" id="GO:0004222">
    <property type="term" value="F:metalloendopeptidase activity"/>
    <property type="evidence" value="ECO:0007669"/>
    <property type="project" value="TreeGrafter"/>
</dbReference>
<feature type="domain" description="M23ase beta-sheet core" evidence="1">
    <location>
        <begin position="120"/>
        <end position="183"/>
    </location>
</feature>
<dbReference type="CDD" id="cd12797">
    <property type="entry name" value="M23_peptidase"/>
    <property type="match status" value="1"/>
</dbReference>
<dbReference type="Pfam" id="PF01551">
    <property type="entry name" value="Peptidase_M23"/>
    <property type="match status" value="1"/>
</dbReference>
<dbReference type="OMA" id="HIVIRIG"/>